<accession>A0A8C5R8I0</accession>
<dbReference type="PANTHER" id="PTHR11213">
    <property type="entry name" value="GLUCAGON-FAMILY NEUROPEPTIDE"/>
    <property type="match status" value="1"/>
</dbReference>
<evidence type="ECO:0000256" key="5">
    <source>
        <dbReference type="ARBA" id="ARBA00040782"/>
    </source>
</evidence>
<feature type="chain" id="PRO_5034215121" description="Somatoliberin" evidence="8">
    <location>
        <begin position="20"/>
        <end position="149"/>
    </location>
</feature>
<dbReference type="InterPro" id="IPR000532">
    <property type="entry name" value="Glucagon_GIP_secretin_VIP"/>
</dbReference>
<comment type="function">
    <text evidence="4">GRF is released by the hypothalamus and acts on the adenohypophyse to stimulate the secretion of growth hormone.</text>
</comment>
<evidence type="ECO:0000256" key="4">
    <source>
        <dbReference type="ARBA" id="ARBA00037623"/>
    </source>
</evidence>
<name>A0A8C5R8I0_9ANUR</name>
<protein>
    <recommendedName>
        <fullName evidence="5">Somatoliberin</fullName>
    </recommendedName>
    <alternativeName>
        <fullName evidence="7">Growth hormone-releasing factor</fullName>
    </alternativeName>
    <alternativeName>
        <fullName evidence="6">Growth hormone-releasing hormone</fullName>
    </alternativeName>
</protein>
<evidence type="ECO:0000256" key="1">
    <source>
        <dbReference type="ARBA" id="ARBA00004613"/>
    </source>
</evidence>
<evidence type="ECO:0000256" key="6">
    <source>
        <dbReference type="ARBA" id="ARBA00041953"/>
    </source>
</evidence>
<organism evidence="10 11">
    <name type="scientific">Leptobrachium leishanense</name>
    <name type="common">Leishan spiny toad</name>
    <dbReference type="NCBI Taxonomy" id="445787"/>
    <lineage>
        <taxon>Eukaryota</taxon>
        <taxon>Metazoa</taxon>
        <taxon>Chordata</taxon>
        <taxon>Craniata</taxon>
        <taxon>Vertebrata</taxon>
        <taxon>Euteleostomi</taxon>
        <taxon>Amphibia</taxon>
        <taxon>Batrachia</taxon>
        <taxon>Anura</taxon>
        <taxon>Pelobatoidea</taxon>
        <taxon>Megophryidae</taxon>
        <taxon>Leptobrachium</taxon>
    </lineage>
</organism>
<feature type="signal peptide" evidence="8">
    <location>
        <begin position="1"/>
        <end position="19"/>
    </location>
</feature>
<dbReference type="AlphaFoldDB" id="A0A8C5R8I0"/>
<dbReference type="GO" id="GO:0051428">
    <property type="term" value="F:peptide hormone receptor binding"/>
    <property type="evidence" value="ECO:0007669"/>
    <property type="project" value="TreeGrafter"/>
</dbReference>
<evidence type="ECO:0000313" key="10">
    <source>
        <dbReference type="Ensembl" id="ENSLLEP00000049214.1"/>
    </source>
</evidence>
<dbReference type="GO" id="GO:0043195">
    <property type="term" value="C:terminal bouton"/>
    <property type="evidence" value="ECO:0007669"/>
    <property type="project" value="TreeGrafter"/>
</dbReference>
<dbReference type="PANTHER" id="PTHR11213:SF6">
    <property type="entry name" value="SOMATOLIBERIN"/>
    <property type="match status" value="1"/>
</dbReference>
<dbReference type="InterPro" id="IPR046963">
    <property type="entry name" value="VIP/GHRH-like"/>
</dbReference>
<keyword evidence="11" id="KW-1185">Reference proteome</keyword>
<evidence type="ECO:0000256" key="3">
    <source>
        <dbReference type="ARBA" id="ARBA00022525"/>
    </source>
</evidence>
<reference evidence="10" key="2">
    <citation type="submission" date="2025-09" db="UniProtKB">
        <authorList>
            <consortium name="Ensembl"/>
        </authorList>
    </citation>
    <scope>IDENTIFICATION</scope>
</reference>
<dbReference type="GO" id="GO:0031770">
    <property type="term" value="F:growth hormone-releasing hormone receptor binding"/>
    <property type="evidence" value="ECO:0007669"/>
    <property type="project" value="TreeGrafter"/>
</dbReference>
<comment type="subcellular location">
    <subcellularLocation>
        <location evidence="1">Secreted</location>
    </subcellularLocation>
</comment>
<sequence length="149" mass="17785">MMRLSLYLLLLQLGWCVQCDLLYPDYSYKQSPRSVREIYFQAQEGDPMQSSDRSVDEQEEDFVRGLSEKRMERHVDAMFTNTYRKFLGQISARRYLQNMMGKRLGQDIIKEWKGQLPGDSDRTLRDVLETVLRESEGPERREQTQHLWL</sequence>
<dbReference type="GO" id="GO:0007189">
    <property type="term" value="P:adenylate cyclase-activating G protein-coupled receptor signaling pathway"/>
    <property type="evidence" value="ECO:0007669"/>
    <property type="project" value="TreeGrafter"/>
</dbReference>
<dbReference type="Pfam" id="PF00123">
    <property type="entry name" value="Hormone_2"/>
    <property type="match status" value="1"/>
</dbReference>
<dbReference type="GO" id="GO:0005615">
    <property type="term" value="C:extracellular space"/>
    <property type="evidence" value="ECO:0007669"/>
    <property type="project" value="TreeGrafter"/>
</dbReference>
<dbReference type="GeneTree" id="ENSGT00940000169850"/>
<keyword evidence="8" id="KW-0732">Signal</keyword>
<dbReference type="GO" id="GO:0030252">
    <property type="term" value="P:growth hormone secretion"/>
    <property type="evidence" value="ECO:0007669"/>
    <property type="project" value="TreeGrafter"/>
</dbReference>
<feature type="domain" description="Glucagon / GIP / secretin / VIP family" evidence="9">
    <location>
        <begin position="74"/>
        <end position="96"/>
    </location>
</feature>
<dbReference type="SMART" id="SM00070">
    <property type="entry name" value="GLUCA"/>
    <property type="match status" value="1"/>
</dbReference>
<dbReference type="GO" id="GO:0043204">
    <property type="term" value="C:perikaryon"/>
    <property type="evidence" value="ECO:0007669"/>
    <property type="project" value="TreeGrafter"/>
</dbReference>
<evidence type="ECO:0000259" key="9">
    <source>
        <dbReference type="PROSITE" id="PS00260"/>
    </source>
</evidence>
<evidence type="ECO:0000256" key="7">
    <source>
        <dbReference type="ARBA" id="ARBA00042164"/>
    </source>
</evidence>
<dbReference type="OrthoDB" id="9931004at2759"/>
<evidence type="ECO:0000256" key="2">
    <source>
        <dbReference type="ARBA" id="ARBA00008369"/>
    </source>
</evidence>
<dbReference type="GO" id="GO:0016608">
    <property type="term" value="F:growth hormone-releasing hormone activity"/>
    <property type="evidence" value="ECO:0007669"/>
    <property type="project" value="TreeGrafter"/>
</dbReference>
<dbReference type="GO" id="GO:0032880">
    <property type="term" value="P:regulation of protein localization"/>
    <property type="evidence" value="ECO:0007669"/>
    <property type="project" value="TreeGrafter"/>
</dbReference>
<dbReference type="Ensembl" id="ENSLLET00000051132.1">
    <property type="protein sequence ID" value="ENSLLEP00000049214.1"/>
    <property type="gene ID" value="ENSLLEG00000030974.1"/>
</dbReference>
<proteinExistence type="inferred from homology"/>
<keyword evidence="3" id="KW-0964">Secreted</keyword>
<evidence type="ECO:0000313" key="11">
    <source>
        <dbReference type="Proteomes" id="UP000694569"/>
    </source>
</evidence>
<reference evidence="10" key="1">
    <citation type="submission" date="2025-08" db="UniProtKB">
        <authorList>
            <consortium name="Ensembl"/>
        </authorList>
    </citation>
    <scope>IDENTIFICATION</scope>
</reference>
<dbReference type="Proteomes" id="UP000694569">
    <property type="component" value="Unplaced"/>
</dbReference>
<comment type="similarity">
    <text evidence="2">Belongs to the glucagon family.</text>
</comment>
<dbReference type="PROSITE" id="PS00260">
    <property type="entry name" value="GLUCAGON"/>
    <property type="match status" value="1"/>
</dbReference>
<evidence type="ECO:0000256" key="8">
    <source>
        <dbReference type="SAM" id="SignalP"/>
    </source>
</evidence>
<dbReference type="GO" id="GO:0005184">
    <property type="term" value="F:neuropeptide hormone activity"/>
    <property type="evidence" value="ECO:0007669"/>
    <property type="project" value="InterPro"/>
</dbReference>